<sequence>MGKRMSIPILAYICEENIRKCIMSTEKQPVYIRSLTLNNYKCFKGENKFFFCKNDGGKKLSQCTVILGDNGTGKTNLLKAIANLEPVLDDVKNVDSSAEKVERLYLDIAVLLGDRMLSPDLSKKPMYKPRVVERYDCEIQYDIECDFLKIKKRQDNINKSTFEEIIRYTTRFPMPGNSQLHESISPTKYGYTQKTNYVDPTEDISRVRIDAYGTNRHSKFGSKRLENLLNSESLFYDDNRLIDIESWILQLDTAKHHKRPGASARYLKVRNLIRHSSLFPNVKDIEIGFDDNENSFVYFVTEDGRYRLSDLGYGYQCTFSWIFDFCKKLFDRYPNSKNPFHEPAILLVDEIDMHLHPTWQRSILSELCKMFPMTQFIVTTHSPLLVQSIEKINLYALVKDNDTIKISHYPETSFQGWTVEEILREIMNLGDEVRSDKYMVLINQLQDALQKGDARQAKNIFSELSNILHPSSIDRELIPLQIEGIRDNEHD</sequence>
<organism evidence="2 3">
    <name type="scientific">Bacteroides cellulosilyticus</name>
    <dbReference type="NCBI Taxonomy" id="246787"/>
    <lineage>
        <taxon>Bacteria</taxon>
        <taxon>Pseudomonadati</taxon>
        <taxon>Bacteroidota</taxon>
        <taxon>Bacteroidia</taxon>
        <taxon>Bacteroidales</taxon>
        <taxon>Bacteroidaceae</taxon>
        <taxon>Bacteroides</taxon>
    </lineage>
</organism>
<evidence type="ECO:0000313" key="2">
    <source>
        <dbReference type="EMBL" id="ALJ58029.1"/>
    </source>
</evidence>
<evidence type="ECO:0000313" key="3">
    <source>
        <dbReference type="Proteomes" id="UP000061809"/>
    </source>
</evidence>
<dbReference type="GO" id="GO:0016887">
    <property type="term" value="F:ATP hydrolysis activity"/>
    <property type="evidence" value="ECO:0007669"/>
    <property type="project" value="InterPro"/>
</dbReference>
<dbReference type="PATRIC" id="fig|246787.4.peg.790"/>
<name>A0A0P0GJP7_9BACE</name>
<dbReference type="InterPro" id="IPR027417">
    <property type="entry name" value="P-loop_NTPase"/>
</dbReference>
<protein>
    <submittedName>
        <fullName evidence="2">Recombination protein F</fullName>
    </submittedName>
</protein>
<dbReference type="Proteomes" id="UP000061809">
    <property type="component" value="Chromosome"/>
</dbReference>
<dbReference type="PANTHER" id="PTHR43581">
    <property type="entry name" value="ATP/GTP PHOSPHATASE"/>
    <property type="match status" value="1"/>
</dbReference>
<dbReference type="Gene3D" id="3.40.50.300">
    <property type="entry name" value="P-loop containing nucleotide triphosphate hydrolases"/>
    <property type="match status" value="2"/>
</dbReference>
<dbReference type="PANTHER" id="PTHR43581:SF2">
    <property type="entry name" value="EXCINUCLEASE ATPASE SUBUNIT"/>
    <property type="match status" value="1"/>
</dbReference>
<dbReference type="CDD" id="cd00267">
    <property type="entry name" value="ABC_ATPase"/>
    <property type="match status" value="1"/>
</dbReference>
<dbReference type="InterPro" id="IPR003959">
    <property type="entry name" value="ATPase_AAA_core"/>
</dbReference>
<evidence type="ECO:0000259" key="1">
    <source>
        <dbReference type="SMART" id="SM00382"/>
    </source>
</evidence>
<proteinExistence type="predicted"/>
<feature type="domain" description="AAA+ ATPase" evidence="1">
    <location>
        <begin position="60"/>
        <end position="400"/>
    </location>
</feature>
<dbReference type="Pfam" id="PF13304">
    <property type="entry name" value="AAA_21"/>
    <property type="match status" value="1"/>
</dbReference>
<accession>A0A0P0GJP7</accession>
<dbReference type="KEGG" id="bcel:BcellWH2_00766"/>
<dbReference type="SUPFAM" id="SSF52540">
    <property type="entry name" value="P-loop containing nucleoside triphosphate hydrolases"/>
    <property type="match status" value="1"/>
</dbReference>
<reference evidence="2 3" key="1">
    <citation type="journal article" date="2015" name="Science">
        <title>Genetic determinants of in vivo fitness and diet responsiveness in multiple human gut Bacteroides.</title>
        <authorList>
            <person name="Wu M."/>
            <person name="McNulty N.P."/>
            <person name="Rodionov D.A."/>
            <person name="Khoroshkin M.S."/>
            <person name="Griffin N.W."/>
            <person name="Cheng J."/>
            <person name="Latreille P."/>
            <person name="Kerstetter R.A."/>
            <person name="Terrapon N."/>
            <person name="Henrissat B."/>
            <person name="Osterman A.L."/>
            <person name="Gordon J.I."/>
        </authorList>
    </citation>
    <scope>NUCLEOTIDE SEQUENCE [LARGE SCALE GENOMIC DNA]</scope>
    <source>
        <strain evidence="2 3">WH2</strain>
    </source>
</reference>
<dbReference type="SMART" id="SM00382">
    <property type="entry name" value="AAA"/>
    <property type="match status" value="1"/>
</dbReference>
<dbReference type="InterPro" id="IPR003593">
    <property type="entry name" value="AAA+_ATPase"/>
</dbReference>
<dbReference type="GO" id="GO:0005524">
    <property type="term" value="F:ATP binding"/>
    <property type="evidence" value="ECO:0007669"/>
    <property type="project" value="InterPro"/>
</dbReference>
<dbReference type="EMBL" id="CP012801">
    <property type="protein sequence ID" value="ALJ58029.1"/>
    <property type="molecule type" value="Genomic_DNA"/>
</dbReference>
<dbReference type="RefSeq" id="WP_029428981.1">
    <property type="nucleotide sequence ID" value="NZ_CP012801.1"/>
</dbReference>
<dbReference type="AlphaFoldDB" id="A0A0P0GJP7"/>
<dbReference type="InterPro" id="IPR051396">
    <property type="entry name" value="Bact_Antivir_Def_Nuclease"/>
</dbReference>
<gene>
    <name evidence="2" type="ORF">BcellWH2_00766</name>
</gene>